<dbReference type="Proteomes" id="UP001497525">
    <property type="component" value="Unassembled WGS sequence"/>
</dbReference>
<feature type="region of interest" description="Disordered" evidence="8">
    <location>
        <begin position="1"/>
        <end position="72"/>
    </location>
</feature>
<dbReference type="InterPro" id="IPR007502">
    <property type="entry name" value="Helicase-assoc_dom"/>
</dbReference>
<dbReference type="InterPro" id="IPR056371">
    <property type="entry name" value="DHX37-like_C"/>
</dbReference>
<dbReference type="InterPro" id="IPR002464">
    <property type="entry name" value="DNA/RNA_helicase_DEAH_CS"/>
</dbReference>
<dbReference type="CDD" id="cd18791">
    <property type="entry name" value="SF2_C_RHA"/>
    <property type="match status" value="1"/>
</dbReference>
<dbReference type="InterPro" id="IPR027417">
    <property type="entry name" value="P-loop_NTPase"/>
</dbReference>
<evidence type="ECO:0000256" key="3">
    <source>
        <dbReference type="ARBA" id="ARBA00022741"/>
    </source>
</evidence>
<feature type="compositionally biased region" description="Basic and acidic residues" evidence="8">
    <location>
        <begin position="32"/>
        <end position="48"/>
    </location>
</feature>
<dbReference type="PROSITE" id="PS51194">
    <property type="entry name" value="HELICASE_CTER"/>
    <property type="match status" value="1"/>
</dbReference>
<evidence type="ECO:0000256" key="8">
    <source>
        <dbReference type="SAM" id="MobiDB-lite"/>
    </source>
</evidence>
<feature type="compositionally biased region" description="Basic and acidic residues" evidence="8">
    <location>
        <begin position="1061"/>
        <end position="1073"/>
    </location>
</feature>
<dbReference type="EMBL" id="CAXLJL010000234">
    <property type="protein sequence ID" value="CAL5134978.1"/>
    <property type="molecule type" value="Genomic_DNA"/>
</dbReference>
<dbReference type="AlphaFoldDB" id="A0AAV2TC80"/>
<feature type="domain" description="Helicase C-terminal" evidence="10">
    <location>
        <begin position="541"/>
        <end position="717"/>
    </location>
</feature>
<dbReference type="InterPro" id="IPR014001">
    <property type="entry name" value="Helicase_ATP-bd"/>
</dbReference>
<feature type="region of interest" description="Disordered" evidence="8">
    <location>
        <begin position="467"/>
        <end position="497"/>
    </location>
</feature>
<dbReference type="GO" id="GO:0003723">
    <property type="term" value="F:RNA binding"/>
    <property type="evidence" value="ECO:0007669"/>
    <property type="project" value="TreeGrafter"/>
</dbReference>
<feature type="region of interest" description="Disordered" evidence="8">
    <location>
        <begin position="1061"/>
        <end position="1088"/>
    </location>
</feature>
<dbReference type="PANTHER" id="PTHR18934">
    <property type="entry name" value="ATP-DEPENDENT RNA HELICASE"/>
    <property type="match status" value="1"/>
</dbReference>
<dbReference type="Gene3D" id="3.40.50.300">
    <property type="entry name" value="P-loop containing nucleotide triphosphate hydrolases"/>
    <property type="match status" value="3"/>
</dbReference>
<feature type="compositionally biased region" description="Basic and acidic residues" evidence="8">
    <location>
        <begin position="61"/>
        <end position="72"/>
    </location>
</feature>
<dbReference type="Pfam" id="PF07717">
    <property type="entry name" value="OB_NTP_bind"/>
    <property type="match status" value="1"/>
</dbReference>
<dbReference type="Pfam" id="PF00271">
    <property type="entry name" value="Helicase_C"/>
    <property type="match status" value="1"/>
</dbReference>
<evidence type="ECO:0000259" key="9">
    <source>
        <dbReference type="PROSITE" id="PS51192"/>
    </source>
</evidence>
<evidence type="ECO:0000313" key="12">
    <source>
        <dbReference type="Proteomes" id="UP001497525"/>
    </source>
</evidence>
<dbReference type="GO" id="GO:0005730">
    <property type="term" value="C:nucleolus"/>
    <property type="evidence" value="ECO:0007669"/>
    <property type="project" value="TreeGrafter"/>
</dbReference>
<dbReference type="SMART" id="SM00487">
    <property type="entry name" value="DEXDc"/>
    <property type="match status" value="1"/>
</dbReference>
<proteinExistence type="inferred from homology"/>
<evidence type="ECO:0000256" key="5">
    <source>
        <dbReference type="ARBA" id="ARBA00022806"/>
    </source>
</evidence>
<dbReference type="Pfam" id="PF00270">
    <property type="entry name" value="DEAD"/>
    <property type="match status" value="1"/>
</dbReference>
<feature type="compositionally biased region" description="Basic and acidic residues" evidence="8">
    <location>
        <begin position="485"/>
        <end position="496"/>
    </location>
</feature>
<dbReference type="PROSITE" id="PS51192">
    <property type="entry name" value="HELICASE_ATP_BIND_1"/>
    <property type="match status" value="1"/>
</dbReference>
<evidence type="ECO:0000313" key="11">
    <source>
        <dbReference type="EMBL" id="CAL5134978.1"/>
    </source>
</evidence>
<dbReference type="Pfam" id="PF21010">
    <property type="entry name" value="HA2_C"/>
    <property type="match status" value="1"/>
</dbReference>
<keyword evidence="5" id="KW-0347">Helicase</keyword>
<dbReference type="InterPro" id="IPR011545">
    <property type="entry name" value="DEAD/DEAH_box_helicase_dom"/>
</dbReference>
<dbReference type="SUPFAM" id="SSF52540">
    <property type="entry name" value="P-loop containing nucleoside triphosphate hydrolases"/>
    <property type="match status" value="1"/>
</dbReference>
<feature type="region of interest" description="Disordered" evidence="8">
    <location>
        <begin position="94"/>
        <end position="184"/>
    </location>
</feature>
<dbReference type="GO" id="GO:0016787">
    <property type="term" value="F:hydrolase activity"/>
    <property type="evidence" value="ECO:0007669"/>
    <property type="project" value="UniProtKB-KW"/>
</dbReference>
<evidence type="ECO:0000256" key="6">
    <source>
        <dbReference type="ARBA" id="ARBA00022840"/>
    </source>
</evidence>
<dbReference type="PANTHER" id="PTHR18934:SF99">
    <property type="entry name" value="ATP-DEPENDENT RNA HELICASE DHX37-RELATED"/>
    <property type="match status" value="1"/>
</dbReference>
<protein>
    <recommendedName>
        <fullName evidence="2">RNA helicase</fullName>
        <ecNumber evidence="2">3.6.4.13</ecNumber>
    </recommendedName>
</protein>
<evidence type="ECO:0000256" key="4">
    <source>
        <dbReference type="ARBA" id="ARBA00022801"/>
    </source>
</evidence>
<comment type="similarity">
    <text evidence="1">Belongs to the DEAD box helicase family. DEAH subfamily.</text>
</comment>
<dbReference type="GO" id="GO:0003724">
    <property type="term" value="F:RNA helicase activity"/>
    <property type="evidence" value="ECO:0007669"/>
    <property type="project" value="UniProtKB-EC"/>
</dbReference>
<keyword evidence="3" id="KW-0547">Nucleotide-binding</keyword>
<name>A0AAV2TC80_CALDB</name>
<dbReference type="InterPro" id="IPR001650">
    <property type="entry name" value="Helicase_C-like"/>
</dbReference>
<keyword evidence="4" id="KW-0378">Hydrolase</keyword>
<organism evidence="11 12">
    <name type="scientific">Calicophoron daubneyi</name>
    <name type="common">Rumen fluke</name>
    <name type="synonym">Paramphistomum daubneyi</name>
    <dbReference type="NCBI Taxonomy" id="300641"/>
    <lineage>
        <taxon>Eukaryota</taxon>
        <taxon>Metazoa</taxon>
        <taxon>Spiralia</taxon>
        <taxon>Lophotrochozoa</taxon>
        <taxon>Platyhelminthes</taxon>
        <taxon>Trematoda</taxon>
        <taxon>Digenea</taxon>
        <taxon>Plagiorchiida</taxon>
        <taxon>Pronocephalata</taxon>
        <taxon>Paramphistomoidea</taxon>
        <taxon>Paramphistomidae</taxon>
        <taxon>Calicophoron</taxon>
    </lineage>
</organism>
<evidence type="ECO:0000256" key="7">
    <source>
        <dbReference type="ARBA" id="ARBA00047984"/>
    </source>
</evidence>
<keyword evidence="6" id="KW-0067">ATP-binding</keyword>
<evidence type="ECO:0000256" key="2">
    <source>
        <dbReference type="ARBA" id="ARBA00012552"/>
    </source>
</evidence>
<feature type="domain" description="Helicase ATP-binding" evidence="9">
    <location>
        <begin position="215"/>
        <end position="393"/>
    </location>
</feature>
<dbReference type="SMART" id="SM00490">
    <property type="entry name" value="HELICc"/>
    <property type="match status" value="1"/>
</dbReference>
<dbReference type="InterPro" id="IPR011709">
    <property type="entry name" value="DEAD-box_helicase_OB_fold"/>
</dbReference>
<dbReference type="EC" id="3.6.4.13" evidence="2"/>
<dbReference type="GO" id="GO:0000462">
    <property type="term" value="P:maturation of SSU-rRNA from tricistronic rRNA transcript (SSU-rRNA, 5.8S rRNA, LSU-rRNA)"/>
    <property type="evidence" value="ECO:0007669"/>
    <property type="project" value="TreeGrafter"/>
</dbReference>
<dbReference type="GO" id="GO:0005524">
    <property type="term" value="F:ATP binding"/>
    <property type="evidence" value="ECO:0007669"/>
    <property type="project" value="UniProtKB-KW"/>
</dbReference>
<feature type="compositionally biased region" description="Basic and acidic residues" evidence="8">
    <location>
        <begin position="121"/>
        <end position="136"/>
    </location>
</feature>
<dbReference type="Gene3D" id="1.20.120.1080">
    <property type="match status" value="1"/>
</dbReference>
<dbReference type="SMART" id="SM00847">
    <property type="entry name" value="HA2"/>
    <property type="match status" value="1"/>
</dbReference>
<accession>A0AAV2TC80</accession>
<feature type="compositionally biased region" description="Basic residues" evidence="8">
    <location>
        <begin position="51"/>
        <end position="60"/>
    </location>
</feature>
<dbReference type="Pfam" id="PF23362">
    <property type="entry name" value="DHX37_C"/>
    <property type="match status" value="1"/>
</dbReference>
<evidence type="ECO:0000256" key="1">
    <source>
        <dbReference type="ARBA" id="ARBA00008792"/>
    </source>
</evidence>
<gene>
    <name evidence="11" type="ORF">CDAUBV1_LOCUS9062</name>
</gene>
<comment type="caution">
    <text evidence="11">The sequence shown here is derived from an EMBL/GenBank/DDBJ whole genome shotgun (WGS) entry which is preliminary data.</text>
</comment>
<reference evidence="11" key="1">
    <citation type="submission" date="2024-06" db="EMBL/GenBank/DDBJ databases">
        <authorList>
            <person name="Liu X."/>
            <person name="Lenzi L."/>
            <person name="Haldenby T S."/>
            <person name="Uol C."/>
        </authorList>
    </citation>
    <scope>NUCLEOTIDE SEQUENCE</scope>
</reference>
<sequence length="1265" mass="141512">MDSDGNVIQFDYDPTHYDESNPLVLPGQRSKTSVDHAHKNRKHEEILQRKVLSKRKRKQLERKVAQKEKKMTRAELWKELEHLAEPNNRADVSVLPLFNRSKKQDKKKTNSENAPQRGKSWKLEQKRDSDDSKDTDDYSSDESSHPTSPVSEEPVPPPPKTEVTPVEAHTEIPQPPPTVTPKNNTPARFVLVSRSSDIITARLALPIIGDEATIMESISEHDCVIICGATGCGKTTQVPQFLYEGGYTKDGLMIGVTEPRRVAAISMSQRVGVELNLSSKRVSYHIRYEKTTAKKTEIKFMTDGVLLQEIKQDFELSRYSAIIIDEAHERSIFTDVLLGLISMVLRLRRRRFTENKPTRGVVLPPLKLIIMSATLKVDDFSSNPRLFPQQISGPPPVIHVESRQFPVTCHFAKITQPDYLKAAFRKVMHIHQTSPPGGILVFLTGQREVLTLCSWLSRAFPKLTNKERTSIGSEDEPLKKRTRRSQKDSISEEKDAPVIAPDETGCEVDITPEEHKMTRINLDNFDIIPADEEIELDSIHPVSSLKPKVDKDNITVNCQSDTDLEEVDEDDDILEEIANSETQAAVAPIHALPLYSLLPPEKQQLVFSAPPEGHRLVVVATNVAETSLTIPNIRYVVDSGKVKTKVYDPATGASRFEVVWVSQASAEQRAGRAGRVAPGHCYRLYSSQVFSEMKLFATPDILTRPIDEVVLMLKSYLGSTPLSKFPLPTPPDSQAVDAAERRLMALGALEERSGRTGDPIRIITRAGRWMAHLPLPARFARMLLFANQHQLMPYAVVLVAALSVTDLYLPVQSTGSQKPSSETVSSTTDVFEAPLEQFRTNFVQQFVRRHGDLYFGDLAVLLGTVCCLERYAAQLNGLATPEPEIVDFCGGQKQIARDPDGCLRLLVERCGVRWNAYKEIRQLRQQLTEILNANVPDLNLALDPVLARPTPDQVQQLRQLFLVGSPCHVASIFDVPVEGLPAKERRRLRHAYRVPGIRGPVFIEAGSPLSKEDCPFVAFLELHTTSKPFLRTVCAIDPKWIPFLAPQNYKVNGLTLTDEQKTSDSLASEDKASNECPEENSERATKKKSDALRVIASPRYDQYYDTIVTGSKSISYIGIGAVDLDVDSGEIELPTSILVPINSLASARSIGAKEAATWSVRWFARCLLEGSVFPELVEWFPHRIKKSASPSLLTVSWGIVRPEVRKLVSPLLTDGVDSRRLLMLKWRNNSLYLSDELAGWIQPEFINQFHTSWPLISPTDVSSVT</sequence>
<dbReference type="PROSITE" id="PS00690">
    <property type="entry name" value="DEAH_ATP_HELICASE"/>
    <property type="match status" value="1"/>
</dbReference>
<dbReference type="FunFam" id="3.40.50.300:FF:000637">
    <property type="entry name" value="ATP-dependent RNA helicase DHX37/DHR1"/>
    <property type="match status" value="1"/>
</dbReference>
<comment type="catalytic activity">
    <reaction evidence="7">
        <text>ATP + H2O = ADP + phosphate + H(+)</text>
        <dbReference type="Rhea" id="RHEA:13065"/>
        <dbReference type="ChEBI" id="CHEBI:15377"/>
        <dbReference type="ChEBI" id="CHEBI:15378"/>
        <dbReference type="ChEBI" id="CHEBI:30616"/>
        <dbReference type="ChEBI" id="CHEBI:43474"/>
        <dbReference type="ChEBI" id="CHEBI:456216"/>
        <dbReference type="EC" id="3.6.4.13"/>
    </reaction>
</comment>
<evidence type="ECO:0000259" key="10">
    <source>
        <dbReference type="PROSITE" id="PS51194"/>
    </source>
</evidence>